<name>A0A1E7LC27_9ACTN</name>
<dbReference type="SMART" id="SM00825">
    <property type="entry name" value="PKS_KS"/>
    <property type="match status" value="1"/>
</dbReference>
<dbReference type="Gene3D" id="3.40.47.10">
    <property type="match status" value="2"/>
</dbReference>
<evidence type="ECO:0000313" key="6">
    <source>
        <dbReference type="EMBL" id="OEV13700.1"/>
    </source>
</evidence>
<evidence type="ECO:0000256" key="1">
    <source>
        <dbReference type="ARBA" id="ARBA00008467"/>
    </source>
</evidence>
<evidence type="ECO:0000256" key="2">
    <source>
        <dbReference type="ARBA" id="ARBA00022679"/>
    </source>
</evidence>
<keyword evidence="3" id="KW-0012">Acyltransferase</keyword>
<dbReference type="GO" id="GO:0004315">
    <property type="term" value="F:3-oxoacyl-[acyl-carrier-protein] synthase activity"/>
    <property type="evidence" value="ECO:0007669"/>
    <property type="project" value="InterPro"/>
</dbReference>
<dbReference type="InterPro" id="IPR020841">
    <property type="entry name" value="PKS_Beta-ketoAc_synthase_dom"/>
</dbReference>
<dbReference type="Pfam" id="PF00109">
    <property type="entry name" value="ketoacyl-synt"/>
    <property type="match status" value="1"/>
</dbReference>
<dbReference type="NCBIfam" id="NF005589">
    <property type="entry name" value="PRK07314.1"/>
    <property type="match status" value="1"/>
</dbReference>
<evidence type="ECO:0000256" key="4">
    <source>
        <dbReference type="RuleBase" id="RU003694"/>
    </source>
</evidence>
<dbReference type="PATRIC" id="fig|518642.10.peg.6705"/>
<dbReference type="FunFam" id="3.40.47.10:FF:000018">
    <property type="entry name" value="3-oxoacyl-[acyl-carrier-protein] synthase 2"/>
    <property type="match status" value="1"/>
</dbReference>
<dbReference type="GO" id="GO:0030497">
    <property type="term" value="P:fatty acid elongation"/>
    <property type="evidence" value="ECO:0007669"/>
    <property type="project" value="UniProtKB-ARBA"/>
</dbReference>
<sequence>MSTADDEREPVITGIGVVAPGGVGTKQFWELLTDGRTATRTISLFDATDFRSRIAAECDFDPAAEGLSPQEVRRMDRAAQFAVVAAREAMADSGLGPGLGGVDPGRIGVSIGSAVGCTTGLEEEYVVLSDGGRRWLLDPDYAVPQLYDYMVPSTMAVEVAWECGAEGPVSLTSTGCTAGIDSMGHGAQLIREGSADIVLAGATDAPLSPITVACFDAIRATSPNNTAPESASRPFDLHRDGFVLGEGAAVMVLETKAAARRRGARGYARISGFARRSNAFHMTGLKPDGREMAEAIASALDEAEAPAGDVDYINAHGSGTRQNDRHETAAFKRSLGERAREVPVSSIKSMIGHSLGAIGSIEVAASALALHHQVVPPTANLSTPDPECDLDYVPVTAREHPMNAVLSVGSGFGGFQSAMFLRRAEAL</sequence>
<dbReference type="PANTHER" id="PTHR11712:SF336">
    <property type="entry name" value="3-OXOACYL-[ACYL-CARRIER-PROTEIN] SYNTHASE, MITOCHONDRIAL"/>
    <property type="match status" value="1"/>
</dbReference>
<accession>A0A1E7LC27</accession>
<evidence type="ECO:0000259" key="5">
    <source>
        <dbReference type="PROSITE" id="PS52004"/>
    </source>
</evidence>
<dbReference type="InterPro" id="IPR000794">
    <property type="entry name" value="Beta-ketoacyl_synthase"/>
</dbReference>
<comment type="caution">
    <text evidence="6">The sequence shown here is derived from an EMBL/GenBank/DDBJ whole genome shotgun (WGS) entry which is preliminary data.</text>
</comment>
<comment type="similarity">
    <text evidence="1 4">Belongs to the thiolase-like superfamily. Beta-ketoacyl-ACP synthases family.</text>
</comment>
<dbReference type="CDD" id="cd00834">
    <property type="entry name" value="KAS_I_II"/>
    <property type="match status" value="1"/>
</dbReference>
<dbReference type="GO" id="GO:0005829">
    <property type="term" value="C:cytosol"/>
    <property type="evidence" value="ECO:0007669"/>
    <property type="project" value="TreeGrafter"/>
</dbReference>
<dbReference type="EMBL" id="LJGW01000044">
    <property type="protein sequence ID" value="OEV13700.1"/>
    <property type="molecule type" value="Genomic_DNA"/>
</dbReference>
<evidence type="ECO:0000313" key="7">
    <source>
        <dbReference type="Proteomes" id="UP000176005"/>
    </source>
</evidence>
<proteinExistence type="inferred from homology"/>
<dbReference type="InterPro" id="IPR018201">
    <property type="entry name" value="Ketoacyl_synth_AS"/>
</dbReference>
<dbReference type="RefSeq" id="WP_070014825.1">
    <property type="nucleotide sequence ID" value="NZ_LJGW01000044.1"/>
</dbReference>
<keyword evidence="2 4" id="KW-0808">Transferase</keyword>
<dbReference type="PANTHER" id="PTHR11712">
    <property type="entry name" value="POLYKETIDE SYNTHASE-RELATED"/>
    <property type="match status" value="1"/>
</dbReference>
<dbReference type="PROSITE" id="PS52004">
    <property type="entry name" value="KS3_2"/>
    <property type="match status" value="1"/>
</dbReference>
<dbReference type="Pfam" id="PF02801">
    <property type="entry name" value="Ketoacyl-synt_C"/>
    <property type="match status" value="1"/>
</dbReference>
<dbReference type="PROSITE" id="PS00606">
    <property type="entry name" value="KS3_1"/>
    <property type="match status" value="1"/>
</dbReference>
<dbReference type="InterPro" id="IPR016039">
    <property type="entry name" value="Thiolase-like"/>
</dbReference>
<dbReference type="Proteomes" id="UP000176005">
    <property type="component" value="Unassembled WGS sequence"/>
</dbReference>
<dbReference type="AlphaFoldDB" id="A0A1E7LC27"/>
<dbReference type="InterPro" id="IPR014030">
    <property type="entry name" value="Ketoacyl_synth_N"/>
</dbReference>
<dbReference type="InterPro" id="IPR014031">
    <property type="entry name" value="Ketoacyl_synth_C"/>
</dbReference>
<protein>
    <submittedName>
        <fullName evidence="6">Beta-ACP synthase</fullName>
    </submittedName>
</protein>
<dbReference type="SUPFAM" id="SSF53901">
    <property type="entry name" value="Thiolase-like"/>
    <property type="match status" value="2"/>
</dbReference>
<dbReference type="FunFam" id="3.40.47.10:FF:000029">
    <property type="entry name" value="3-oxoacyl-[acyl-carrier-protein] synthase 1"/>
    <property type="match status" value="1"/>
</dbReference>
<feature type="domain" description="Ketosynthase family 3 (KS3)" evidence="5">
    <location>
        <begin position="7"/>
        <end position="423"/>
    </location>
</feature>
<keyword evidence="7" id="KW-1185">Reference proteome</keyword>
<gene>
    <name evidence="6" type="ORF">AN218_02385</name>
</gene>
<evidence type="ECO:0000256" key="3">
    <source>
        <dbReference type="ARBA" id="ARBA00023315"/>
    </source>
</evidence>
<reference evidence="6 7" key="1">
    <citation type="journal article" date="2016" name="Front. Microbiol.">
        <title>Comparative Genomics Analysis of Streptomyces Species Reveals Their Adaptation to the Marine Environment and Their Diversity at the Genomic Level.</title>
        <authorList>
            <person name="Tian X."/>
            <person name="Zhang Z."/>
            <person name="Yang T."/>
            <person name="Chen M."/>
            <person name="Li J."/>
            <person name="Chen F."/>
            <person name="Yang J."/>
            <person name="Li W."/>
            <person name="Zhang B."/>
            <person name="Zhang Z."/>
            <person name="Wu J."/>
            <person name="Zhang C."/>
            <person name="Long L."/>
            <person name="Xiao J."/>
        </authorList>
    </citation>
    <scope>NUCLEOTIDE SEQUENCE [LARGE SCALE GENOMIC DNA]</scope>
    <source>
        <strain evidence="6 7">SCSIO 10429</strain>
    </source>
</reference>
<organism evidence="6 7">
    <name type="scientific">Streptomyces nanshensis</name>
    <dbReference type="NCBI Taxonomy" id="518642"/>
    <lineage>
        <taxon>Bacteria</taxon>
        <taxon>Bacillati</taxon>
        <taxon>Actinomycetota</taxon>
        <taxon>Actinomycetes</taxon>
        <taxon>Kitasatosporales</taxon>
        <taxon>Streptomycetaceae</taxon>
        <taxon>Streptomyces</taxon>
    </lineage>
</organism>